<keyword evidence="3" id="KW-0853">WD repeat</keyword>
<organism evidence="10 11">
    <name type="scientific">Neolecta irregularis (strain DAH-3)</name>
    <dbReference type="NCBI Taxonomy" id="1198029"/>
    <lineage>
        <taxon>Eukaryota</taxon>
        <taxon>Fungi</taxon>
        <taxon>Dikarya</taxon>
        <taxon>Ascomycota</taxon>
        <taxon>Taphrinomycotina</taxon>
        <taxon>Neolectales</taxon>
        <taxon>Neolectaceae</taxon>
        <taxon>Neolecta</taxon>
    </lineage>
</organism>
<dbReference type="EMBL" id="LXFE01002833">
    <property type="protein sequence ID" value="OLL22758.1"/>
    <property type="molecule type" value="Genomic_DNA"/>
</dbReference>
<dbReference type="OrthoDB" id="273340at2759"/>
<dbReference type="InterPro" id="IPR056550">
    <property type="entry name" value="NOL10_2nd"/>
</dbReference>
<keyword evidence="4" id="KW-0677">Repeat</keyword>
<dbReference type="InterPro" id="IPR040382">
    <property type="entry name" value="NOL10/Enp2"/>
</dbReference>
<proteinExistence type="inferred from homology"/>
<comment type="similarity">
    <text evidence="2">Belongs to the WD repeat NOL10/ENP2 family.</text>
</comment>
<dbReference type="PANTHER" id="PTHR14927">
    <property type="entry name" value="NUCLEOLAR PROTEIN 10"/>
    <property type="match status" value="1"/>
</dbReference>
<reference evidence="10 11" key="1">
    <citation type="submission" date="2016-04" db="EMBL/GenBank/DDBJ databases">
        <title>Evolutionary innovation and constraint leading to complex multicellularity in the Ascomycota.</title>
        <authorList>
            <person name="Cisse O."/>
            <person name="Nguyen A."/>
            <person name="Hewitt D.A."/>
            <person name="Jedd G."/>
            <person name="Stajich J.E."/>
        </authorList>
    </citation>
    <scope>NUCLEOTIDE SEQUENCE [LARGE SCALE GENOMIC DNA]</scope>
    <source>
        <strain evidence="10 11">DAH-3</strain>
    </source>
</reference>
<accession>A0A1U7LJE9</accession>
<evidence type="ECO:0000256" key="1">
    <source>
        <dbReference type="ARBA" id="ARBA00004604"/>
    </source>
</evidence>
<dbReference type="SUPFAM" id="SSF50978">
    <property type="entry name" value="WD40 repeat-like"/>
    <property type="match status" value="1"/>
</dbReference>
<feature type="domain" description="Nucleolar protein 10-like second" evidence="8">
    <location>
        <begin position="363"/>
        <end position="389"/>
    </location>
</feature>
<feature type="domain" description="NUC153" evidence="7">
    <location>
        <begin position="456"/>
        <end position="483"/>
    </location>
</feature>
<dbReference type="AlphaFoldDB" id="A0A1U7LJE9"/>
<dbReference type="GO" id="GO:0030686">
    <property type="term" value="C:90S preribosome"/>
    <property type="evidence" value="ECO:0007669"/>
    <property type="project" value="TreeGrafter"/>
</dbReference>
<dbReference type="InterPro" id="IPR012580">
    <property type="entry name" value="NUC153"/>
</dbReference>
<evidence type="ECO:0000259" key="9">
    <source>
        <dbReference type="Pfam" id="PF23098"/>
    </source>
</evidence>
<gene>
    <name evidence="10" type="ORF">NEOLI_003711</name>
</gene>
<keyword evidence="5" id="KW-0539">Nucleus</keyword>
<dbReference type="Pfam" id="PF08159">
    <property type="entry name" value="NUC153"/>
    <property type="match status" value="1"/>
</dbReference>
<evidence type="ECO:0000256" key="2">
    <source>
        <dbReference type="ARBA" id="ARBA00005264"/>
    </source>
</evidence>
<feature type="compositionally biased region" description="Basic and acidic residues" evidence="6">
    <location>
        <begin position="584"/>
        <end position="600"/>
    </location>
</feature>
<evidence type="ECO:0000256" key="6">
    <source>
        <dbReference type="SAM" id="MobiDB-lite"/>
    </source>
</evidence>
<dbReference type="Gene3D" id="2.130.10.10">
    <property type="entry name" value="YVTN repeat-like/Quinoprotein amine dehydrogenase"/>
    <property type="match status" value="1"/>
</dbReference>
<evidence type="ECO:0000313" key="11">
    <source>
        <dbReference type="Proteomes" id="UP000186594"/>
    </source>
</evidence>
<dbReference type="OMA" id="CNAIDVN"/>
<evidence type="ECO:0000256" key="3">
    <source>
        <dbReference type="ARBA" id="ARBA00022574"/>
    </source>
</evidence>
<sequence>MVLRSTTANDVRVYTVAGEGSRALPSWLARKNKKALQGDHEYQTRVELLQDFEFPEAANRIKVSRDGNYAMATGTYKPQIRVFQFAEMSLKFSRHTNSENITFELLSDDWTKSVHLQSDRSLEFHSQSSFHYSTRIPKFGRDLKFYYPTAETLISGSGDEIYRLNLDQGRFLNPFKLDSFGGNCIDINPAHQLLSFGMDNGTVEFWDPRYRARIALINLSTALEPCSITSLASKEDGLTIAVGSSTGYTTLYDLRSPTPLLSKDQGYSLPINTISFLQNHILTSDPKIIKLWDPKTGDPYTSIEPPTNINHVTHLPNSGMLFTANEATQMSAYYIPSIGPAPQWCSFLDSITEELEESSLPSVYDNYKFVTRKELAALGLSDLIGTNRLYQKAKLIANPFAYKEHREAQIKKKIEKERESRIRSKKTSKRVNSALAERLLNNEERKKTNGRSALEDNRFKNVFEDPDFAIDEDTVEYQQLNPTRSKLRGLTNAEESDAEPKYSQSSSSESESESESDHTTDPHPRKKSKPNKRKPEMTIVKEHKPNMTVDLPFATRLAQLPLKDTKSIVKKTLGGGMEMTFSVEKKNRKDAKVQDADKQMGKPNQRTIGRRSASGNAMRKV</sequence>
<dbReference type="GO" id="GO:0032040">
    <property type="term" value="C:small-subunit processome"/>
    <property type="evidence" value="ECO:0007669"/>
    <property type="project" value="TreeGrafter"/>
</dbReference>
<evidence type="ECO:0000256" key="5">
    <source>
        <dbReference type="ARBA" id="ARBA00023242"/>
    </source>
</evidence>
<feature type="region of interest" description="Disordered" evidence="6">
    <location>
        <begin position="584"/>
        <end position="621"/>
    </location>
</feature>
<dbReference type="STRING" id="1198029.A0A1U7LJE9"/>
<protein>
    <submittedName>
        <fullName evidence="10">Ribosome biogenesis protein enp2</fullName>
    </submittedName>
</protein>
<feature type="region of interest" description="Disordered" evidence="6">
    <location>
        <begin position="475"/>
        <end position="540"/>
    </location>
</feature>
<comment type="subcellular location">
    <subcellularLocation>
        <location evidence="1">Nucleus</location>
        <location evidence="1">Nucleolus</location>
    </subcellularLocation>
</comment>
<evidence type="ECO:0000256" key="4">
    <source>
        <dbReference type="ARBA" id="ARBA00022737"/>
    </source>
</evidence>
<dbReference type="InterPro" id="IPR056551">
    <property type="entry name" value="Beta-prop_NOL10_N"/>
</dbReference>
<keyword evidence="11" id="KW-1185">Reference proteome</keyword>
<feature type="domain" description="Nucleolar protein 10-like N-terminal" evidence="9">
    <location>
        <begin position="9"/>
        <end position="359"/>
    </location>
</feature>
<dbReference type="Pfam" id="PF23097">
    <property type="entry name" value="NOL10_2nd"/>
    <property type="match status" value="1"/>
</dbReference>
<dbReference type="InterPro" id="IPR015943">
    <property type="entry name" value="WD40/YVTN_repeat-like_dom_sf"/>
</dbReference>
<dbReference type="Proteomes" id="UP000186594">
    <property type="component" value="Unassembled WGS sequence"/>
</dbReference>
<evidence type="ECO:0000259" key="7">
    <source>
        <dbReference type="Pfam" id="PF08159"/>
    </source>
</evidence>
<name>A0A1U7LJE9_NEOID</name>
<evidence type="ECO:0000259" key="8">
    <source>
        <dbReference type="Pfam" id="PF23097"/>
    </source>
</evidence>
<dbReference type="GO" id="GO:0000462">
    <property type="term" value="P:maturation of SSU-rRNA from tricistronic rRNA transcript (SSU-rRNA, 5.8S rRNA, LSU-rRNA)"/>
    <property type="evidence" value="ECO:0007669"/>
    <property type="project" value="TreeGrafter"/>
</dbReference>
<dbReference type="InterPro" id="IPR036322">
    <property type="entry name" value="WD40_repeat_dom_sf"/>
</dbReference>
<evidence type="ECO:0000313" key="10">
    <source>
        <dbReference type="EMBL" id="OLL22758.1"/>
    </source>
</evidence>
<dbReference type="Pfam" id="PF23098">
    <property type="entry name" value="Beta-prop_NOL10_N"/>
    <property type="match status" value="1"/>
</dbReference>
<dbReference type="PANTHER" id="PTHR14927:SF0">
    <property type="entry name" value="NUCLEOLAR PROTEIN 10"/>
    <property type="match status" value="1"/>
</dbReference>
<comment type="caution">
    <text evidence="10">The sequence shown here is derived from an EMBL/GenBank/DDBJ whole genome shotgun (WGS) entry which is preliminary data.</text>
</comment>